<dbReference type="AlphaFoldDB" id="Q9PBK6"/>
<dbReference type="Proteomes" id="UP000000812">
    <property type="component" value="Chromosome"/>
</dbReference>
<accession>Q9PBK6</accession>
<gene>
    <name evidence="1" type="ordered locus">XF_2138</name>
</gene>
<proteinExistence type="predicted"/>
<dbReference type="KEGG" id="xfa:XF_2138"/>
<sequence length="55" mass="6122">MTLPYCLGKAPKRVFDLYKLSGCDFDALNTCTLQENPCNAISIIPNSYSMFLGRS</sequence>
<reference evidence="1 2" key="1">
    <citation type="journal article" date="2000" name="Nature">
        <title>The genome sequence of the plant pathogen Xylella fastidiosa.</title>
        <authorList>
            <person name="Simpson A.J."/>
            <person name="Reinach F.C."/>
            <person name="Arruda P."/>
            <person name="Abreu F.A."/>
            <person name="Acencio M."/>
            <person name="Alvarenga R."/>
            <person name="Alves L.M."/>
            <person name="Araya J.E."/>
            <person name="Baia G.S."/>
            <person name="Baptista C.S."/>
            <person name="Barros M.H."/>
            <person name="Bonaccorsi E.D."/>
            <person name="Bordin S."/>
            <person name="Bove J.M."/>
            <person name="Briones M.R."/>
            <person name="Bueno M.R."/>
            <person name="Camargo A.A."/>
            <person name="Camargo L.E."/>
            <person name="Carraro D.M."/>
            <person name="Carrer H."/>
            <person name="Colauto N.B."/>
            <person name="Colombo C."/>
            <person name="Costa F.F."/>
            <person name="Costa M.C."/>
            <person name="Costa-Neto C.M."/>
            <person name="Coutinho L.L."/>
            <person name="Cristofani M."/>
            <person name="Dias-Neto E."/>
            <person name="Docena C."/>
            <person name="El-Dorry H."/>
            <person name="Facincani A.P."/>
            <person name="Ferreira A.J."/>
            <person name="Ferreira V.C."/>
            <person name="Ferro J.A."/>
            <person name="Fraga J.S."/>
            <person name="Franca S.C."/>
            <person name="Franco M.C."/>
            <person name="Frohme M."/>
            <person name="Furlan L.R."/>
            <person name="Garnier M."/>
            <person name="Goldman G.H."/>
            <person name="Goldman M.H."/>
            <person name="Gomes S.L."/>
            <person name="Gruber A."/>
            <person name="Ho P.L."/>
            <person name="Hoheisel J.D."/>
            <person name="Junqueira M.L."/>
            <person name="Kemper E.L."/>
            <person name="Kitajima J.P."/>
            <person name="Krieger J.E."/>
            <person name="Kuramae E.E."/>
            <person name="Laigret F."/>
            <person name="Lambais M.R."/>
            <person name="Leite L.C."/>
            <person name="Lemos E.G."/>
            <person name="Lemos M.V."/>
            <person name="Lopes S.A."/>
            <person name="Lopes C.R."/>
            <person name="Machado J.A."/>
            <person name="Machado M.A."/>
            <person name="Madeira A.M."/>
            <person name="Madeira H.M."/>
            <person name="Marino C.L."/>
            <person name="Marques M.V."/>
            <person name="Martins E.A."/>
            <person name="Martins E.M."/>
            <person name="Matsukuma A.Y."/>
            <person name="Menck C.F."/>
            <person name="Miracca E.C."/>
            <person name="Miyaki C.Y."/>
            <person name="Monteriro-Vitorello C.B."/>
            <person name="Moon D.H."/>
            <person name="Nagai M.A."/>
            <person name="Nascimento A.L."/>
            <person name="Netto L.E."/>
            <person name="Nhani A.Jr."/>
            <person name="Nobrega F.G."/>
            <person name="Nunes L.R."/>
            <person name="Oliveira M.A."/>
            <person name="de Oliveira M.C."/>
            <person name="de Oliveira R.C."/>
            <person name="Palmieri D.A."/>
            <person name="Paris A."/>
            <person name="Peixoto B.R."/>
            <person name="Pereira G.A."/>
            <person name="Pereira H.A.Jr."/>
            <person name="Pesquero J.B."/>
            <person name="Quaggio R.B."/>
            <person name="Roberto P.G."/>
            <person name="Rodrigues V."/>
            <person name="de M Rosa A.J."/>
            <person name="de Rosa V.E.Jr."/>
            <person name="de Sa R.G."/>
            <person name="Santelli R.V."/>
            <person name="Sawasaki H.E."/>
            <person name="da Silva A.C."/>
            <person name="da Silva A.M."/>
            <person name="da Silva F.R."/>
            <person name="da Silva W.A.Jr."/>
            <person name="da Silveira J.F."/>
            <person name="Silvestri M.L."/>
            <person name="Siqueira W.J."/>
            <person name="de Souza A.A."/>
            <person name="de Souza A.P."/>
            <person name="Terenzi M.F."/>
            <person name="Truffi D."/>
            <person name="Tsai S.M."/>
            <person name="Tsuhako M.H."/>
            <person name="Vallada H."/>
            <person name="Van Sluys M.A."/>
            <person name="Verjovski-Almeida S."/>
            <person name="Vettore A.L."/>
            <person name="Zago M.A."/>
            <person name="Zatz M."/>
            <person name="Meidanis J."/>
            <person name="Setubal J.C."/>
        </authorList>
    </citation>
    <scope>NUCLEOTIDE SEQUENCE [LARGE SCALE GENOMIC DNA]</scope>
    <source>
        <strain evidence="1 2">9a5c</strain>
    </source>
</reference>
<organism evidence="1 2">
    <name type="scientific">Xylella fastidiosa (strain 9a5c)</name>
    <dbReference type="NCBI Taxonomy" id="160492"/>
    <lineage>
        <taxon>Bacteria</taxon>
        <taxon>Pseudomonadati</taxon>
        <taxon>Pseudomonadota</taxon>
        <taxon>Gammaproteobacteria</taxon>
        <taxon>Lysobacterales</taxon>
        <taxon>Lysobacteraceae</taxon>
        <taxon>Xylella</taxon>
    </lineage>
</organism>
<dbReference type="EMBL" id="AE003849">
    <property type="protein sequence ID" value="AAF84937.1"/>
    <property type="molecule type" value="Genomic_DNA"/>
</dbReference>
<dbReference type="HOGENOM" id="CLU_3031535_0_0_6"/>
<dbReference type="PIR" id="D82595">
    <property type="entry name" value="D82595"/>
</dbReference>
<protein>
    <submittedName>
        <fullName evidence="1">Uncharacterized protein</fullName>
    </submittedName>
</protein>
<name>Q9PBK6_XYLFA</name>
<evidence type="ECO:0000313" key="2">
    <source>
        <dbReference type="Proteomes" id="UP000000812"/>
    </source>
</evidence>
<evidence type="ECO:0000313" key="1">
    <source>
        <dbReference type="EMBL" id="AAF84937.1"/>
    </source>
</evidence>